<dbReference type="AlphaFoldDB" id="A0A419ERB8"/>
<reference evidence="2 3" key="1">
    <citation type="journal article" date="2017" name="ISME J.">
        <title>Energy and carbon metabolisms in a deep terrestrial subsurface fluid microbial community.</title>
        <authorList>
            <person name="Momper L."/>
            <person name="Jungbluth S.P."/>
            <person name="Lee M.D."/>
            <person name="Amend J.P."/>
        </authorList>
    </citation>
    <scope>NUCLEOTIDE SEQUENCE [LARGE SCALE GENOMIC DNA]</scope>
    <source>
        <strain evidence="2">SURF_17</strain>
    </source>
</reference>
<accession>A0A419ERB8</accession>
<sequence>MPDNRWSATVGSPLGALPRYWSGLRIIFGSNRTCAVASLSQRGGKQAQAATKIAFGVFFWTLLLILCFVIFAYYL</sequence>
<protein>
    <submittedName>
        <fullName evidence="2">Uncharacterized protein</fullName>
    </submittedName>
</protein>
<gene>
    <name evidence="2" type="ORF">C4532_16835</name>
</gene>
<dbReference type="EMBL" id="QZKI01000121">
    <property type="protein sequence ID" value="RJP65893.1"/>
    <property type="molecule type" value="Genomic_DNA"/>
</dbReference>
<evidence type="ECO:0000313" key="3">
    <source>
        <dbReference type="Proteomes" id="UP000285961"/>
    </source>
</evidence>
<keyword evidence="1" id="KW-0472">Membrane</keyword>
<comment type="caution">
    <text evidence="2">The sequence shown here is derived from an EMBL/GenBank/DDBJ whole genome shotgun (WGS) entry which is preliminary data.</text>
</comment>
<keyword evidence="1" id="KW-0812">Transmembrane</keyword>
<evidence type="ECO:0000313" key="2">
    <source>
        <dbReference type="EMBL" id="RJP65893.1"/>
    </source>
</evidence>
<proteinExistence type="predicted"/>
<dbReference type="Proteomes" id="UP000285961">
    <property type="component" value="Unassembled WGS sequence"/>
</dbReference>
<evidence type="ECO:0000256" key="1">
    <source>
        <dbReference type="SAM" id="Phobius"/>
    </source>
</evidence>
<organism evidence="2 3">
    <name type="scientific">Candidatus Abyssobacteria bacterium SURF_17</name>
    <dbReference type="NCBI Taxonomy" id="2093361"/>
    <lineage>
        <taxon>Bacteria</taxon>
        <taxon>Pseudomonadati</taxon>
        <taxon>Candidatus Hydrogenedentota</taxon>
        <taxon>Candidatus Abyssobacteria</taxon>
    </lineage>
</organism>
<feature type="transmembrane region" description="Helical" evidence="1">
    <location>
        <begin position="53"/>
        <end position="74"/>
    </location>
</feature>
<name>A0A419ERB8_9BACT</name>
<keyword evidence="1" id="KW-1133">Transmembrane helix</keyword>